<reference evidence="2" key="2">
    <citation type="submission" date="2015-03" db="EMBL/GenBank/DDBJ databases">
        <authorList>
            <person name="Chow C.-E.T."/>
            <person name="Winget D.M."/>
            <person name="White R.A.III."/>
            <person name="Hallam S.J."/>
            <person name="Suttle C.A."/>
        </authorList>
    </citation>
    <scope>NUCLEOTIDE SEQUENCE</scope>
    <source>
        <strain evidence="2">Anoxic3_6</strain>
    </source>
</reference>
<sequence length="81" mass="8697">MARQDRDSQYGSGSYGSYNSSSNRSGRTTTTTGGGGGGGYTPSRETYKTSNSYKTKIDPATKRKNELALKVAKEKKECSSI</sequence>
<protein>
    <submittedName>
        <fullName evidence="2">Uncharacterized protein</fullName>
    </submittedName>
</protein>
<evidence type="ECO:0000313" key="2">
    <source>
        <dbReference type="EMBL" id="AKH46337.1"/>
    </source>
</evidence>
<name>A0A0F7L4B5_9VIRU</name>
<dbReference type="EMBL" id="KR029581">
    <property type="protein sequence ID" value="AKH46337.1"/>
    <property type="molecule type" value="Genomic_DNA"/>
</dbReference>
<accession>A0A0F7L4B5</accession>
<evidence type="ECO:0000256" key="1">
    <source>
        <dbReference type="SAM" id="MobiDB-lite"/>
    </source>
</evidence>
<organism evidence="2">
    <name type="scientific">uncultured marine virus</name>
    <dbReference type="NCBI Taxonomy" id="186617"/>
    <lineage>
        <taxon>Viruses</taxon>
        <taxon>environmental samples</taxon>
    </lineage>
</organism>
<feature type="region of interest" description="Disordered" evidence="1">
    <location>
        <begin position="1"/>
        <end position="63"/>
    </location>
</feature>
<proteinExistence type="predicted"/>
<reference evidence="2" key="1">
    <citation type="journal article" date="2015" name="Front. Microbiol.">
        <title>Combining genomic sequencing methods to explore viral diversity and reveal potential virus-host interactions.</title>
        <authorList>
            <person name="Chow C.E."/>
            <person name="Winget D.M."/>
            <person name="White R.A.III."/>
            <person name="Hallam S.J."/>
            <person name="Suttle C.A."/>
        </authorList>
    </citation>
    <scope>NUCLEOTIDE SEQUENCE</scope>
    <source>
        <strain evidence="2">Anoxic3_6</strain>
    </source>
</reference>
<feature type="compositionally biased region" description="Low complexity" evidence="1">
    <location>
        <begin position="10"/>
        <end position="31"/>
    </location>
</feature>